<keyword evidence="1" id="KW-0812">Transmembrane</keyword>
<dbReference type="Proteomes" id="UP001177023">
    <property type="component" value="Unassembled WGS sequence"/>
</dbReference>
<keyword evidence="3" id="KW-1185">Reference proteome</keyword>
<dbReference type="AlphaFoldDB" id="A0AA36D819"/>
<comment type="caution">
    <text evidence="2">The sequence shown here is derived from an EMBL/GenBank/DDBJ whole genome shotgun (WGS) entry which is preliminary data.</text>
</comment>
<dbReference type="EMBL" id="CATQJA010002664">
    <property type="protein sequence ID" value="CAJ0582824.1"/>
    <property type="molecule type" value="Genomic_DNA"/>
</dbReference>
<accession>A0AA36D819</accession>
<protein>
    <submittedName>
        <fullName evidence="2">Uncharacterized protein</fullName>
    </submittedName>
</protein>
<feature type="non-terminal residue" evidence="2">
    <location>
        <position position="1"/>
    </location>
</feature>
<keyword evidence="1" id="KW-1133">Transmembrane helix</keyword>
<gene>
    <name evidence="2" type="ORF">MSPICULIGERA_LOCUS20954</name>
</gene>
<feature type="transmembrane region" description="Helical" evidence="1">
    <location>
        <begin position="75"/>
        <end position="94"/>
    </location>
</feature>
<organism evidence="2 3">
    <name type="scientific">Mesorhabditis spiculigera</name>
    <dbReference type="NCBI Taxonomy" id="96644"/>
    <lineage>
        <taxon>Eukaryota</taxon>
        <taxon>Metazoa</taxon>
        <taxon>Ecdysozoa</taxon>
        <taxon>Nematoda</taxon>
        <taxon>Chromadorea</taxon>
        <taxon>Rhabditida</taxon>
        <taxon>Rhabditina</taxon>
        <taxon>Rhabditomorpha</taxon>
        <taxon>Rhabditoidea</taxon>
        <taxon>Rhabditidae</taxon>
        <taxon>Mesorhabditinae</taxon>
        <taxon>Mesorhabditis</taxon>
    </lineage>
</organism>
<name>A0AA36D819_9BILA</name>
<evidence type="ECO:0000313" key="2">
    <source>
        <dbReference type="EMBL" id="CAJ0582824.1"/>
    </source>
</evidence>
<keyword evidence="1" id="KW-0472">Membrane</keyword>
<evidence type="ECO:0000313" key="3">
    <source>
        <dbReference type="Proteomes" id="UP001177023"/>
    </source>
</evidence>
<reference evidence="2" key="1">
    <citation type="submission" date="2023-06" db="EMBL/GenBank/DDBJ databases">
        <authorList>
            <person name="Delattre M."/>
        </authorList>
    </citation>
    <scope>NUCLEOTIDE SEQUENCE</scope>
    <source>
        <strain evidence="2">AF72</strain>
    </source>
</reference>
<evidence type="ECO:0000256" key="1">
    <source>
        <dbReference type="SAM" id="Phobius"/>
    </source>
</evidence>
<sequence>MEQVHKPVVPTISAAVSETSLDWETKKERPRSLRSVTFSSATVIRITRDTVDDDPKKSYLEAVEPPRRTNCYAKIAGLIFLNLVAASLILVFVLSKKH</sequence>
<proteinExistence type="predicted"/>